<protein>
    <submittedName>
        <fullName evidence="1">Uncharacterized protein</fullName>
    </submittedName>
</protein>
<organism evidence="1 2">
    <name type="scientific">Seminavis robusta</name>
    <dbReference type="NCBI Taxonomy" id="568900"/>
    <lineage>
        <taxon>Eukaryota</taxon>
        <taxon>Sar</taxon>
        <taxon>Stramenopiles</taxon>
        <taxon>Ochrophyta</taxon>
        <taxon>Bacillariophyta</taxon>
        <taxon>Bacillariophyceae</taxon>
        <taxon>Bacillariophycidae</taxon>
        <taxon>Naviculales</taxon>
        <taxon>Naviculaceae</taxon>
        <taxon>Seminavis</taxon>
    </lineage>
</organism>
<proteinExistence type="predicted"/>
<dbReference type="AlphaFoldDB" id="A0A9N8EW65"/>
<dbReference type="PANTHER" id="PTHR36220:SF1">
    <property type="entry name" value="GAMMA TUBULIN COMPLEX COMPONENT C-TERMINAL DOMAIN-CONTAINING PROTEIN"/>
    <property type="match status" value="1"/>
</dbReference>
<dbReference type="Proteomes" id="UP001153069">
    <property type="component" value="Unassembled WGS sequence"/>
</dbReference>
<comment type="caution">
    <text evidence="1">The sequence shown here is derived from an EMBL/GenBank/DDBJ whole genome shotgun (WGS) entry which is preliminary data.</text>
</comment>
<keyword evidence="2" id="KW-1185">Reference proteome</keyword>
<dbReference type="SUPFAM" id="SSF82171">
    <property type="entry name" value="DPP6 N-terminal domain-like"/>
    <property type="match status" value="1"/>
</dbReference>
<dbReference type="EMBL" id="CAICTM010002449">
    <property type="protein sequence ID" value="CAB9529282.1"/>
    <property type="molecule type" value="Genomic_DNA"/>
</dbReference>
<name>A0A9N8EW65_9STRA</name>
<evidence type="ECO:0000313" key="1">
    <source>
        <dbReference type="EMBL" id="CAB9529282.1"/>
    </source>
</evidence>
<evidence type="ECO:0000313" key="2">
    <source>
        <dbReference type="Proteomes" id="UP001153069"/>
    </source>
</evidence>
<dbReference type="PANTHER" id="PTHR36220">
    <property type="entry name" value="UNNAMED PRODUCT"/>
    <property type="match status" value="1"/>
</dbReference>
<dbReference type="OrthoDB" id="49473at2759"/>
<sequence length="371" mass="39265">MGMSDLNRDWYESFRALAAPTNTVWAQLGNAIGGENPGDRFGFSGLSLSKDGLRVAVGAPFQNVTTTTTTTHTGSTTITSILPHVGNVRVFDYVSSTPNAQWKQVGPSMEGIHADEWFGRSVVMSDDGQFVAACAYQGSNENGDENAGNVRIFRHVANDSNATTTSSSWEQVGQTLHGLGTLDRLGRSLAISANGYRVAAGANQFKKEPNGTGYVQVMGREIALSSDGSILACSASLNSDNGEDAGMVRVYRHQLGSDSDAWQQLGQTILGNQAGERFGESLYLSGDGTRIAIGGTEKQTGEGVTRLFDYDRETDSWVQVGPDLNGVAVGDRFGADIQMSTDGSFLAVSSPSSDANGEDSGITQVFDLTAL</sequence>
<accession>A0A9N8EW65</accession>
<reference evidence="1" key="1">
    <citation type="submission" date="2020-06" db="EMBL/GenBank/DDBJ databases">
        <authorList>
            <consortium name="Plant Systems Biology data submission"/>
        </authorList>
    </citation>
    <scope>NUCLEOTIDE SEQUENCE</scope>
    <source>
        <strain evidence="1">D6</strain>
    </source>
</reference>
<gene>
    <name evidence="1" type="ORF">SEMRO_2451_G328080.1</name>
</gene>